<dbReference type="PROSITE" id="PS51186">
    <property type="entry name" value="GNAT"/>
    <property type="match status" value="1"/>
</dbReference>
<dbReference type="Pfam" id="PF13302">
    <property type="entry name" value="Acetyltransf_3"/>
    <property type="match status" value="1"/>
</dbReference>
<evidence type="ECO:0000259" key="4">
    <source>
        <dbReference type="PROSITE" id="PS51186"/>
    </source>
</evidence>
<dbReference type="RefSeq" id="WP_246077088.1">
    <property type="nucleotide sequence ID" value="NZ_VFPO01000001.1"/>
</dbReference>
<dbReference type="GO" id="GO:0008999">
    <property type="term" value="F:protein-N-terminal-alanine acetyltransferase activity"/>
    <property type="evidence" value="ECO:0007669"/>
    <property type="project" value="TreeGrafter"/>
</dbReference>
<evidence type="ECO:0000313" key="6">
    <source>
        <dbReference type="Proteomes" id="UP000316706"/>
    </source>
</evidence>
<dbReference type="GO" id="GO:0005737">
    <property type="term" value="C:cytoplasm"/>
    <property type="evidence" value="ECO:0007669"/>
    <property type="project" value="TreeGrafter"/>
</dbReference>
<dbReference type="PANTHER" id="PTHR43792">
    <property type="entry name" value="GNAT FAMILY, PUTATIVE (AFU_ORTHOLOGUE AFUA_3G00765)-RELATED-RELATED"/>
    <property type="match status" value="1"/>
</dbReference>
<dbReference type="SUPFAM" id="SSF55729">
    <property type="entry name" value="Acyl-CoA N-acyltransferases (Nat)"/>
    <property type="match status" value="1"/>
</dbReference>
<evidence type="ECO:0000313" key="5">
    <source>
        <dbReference type="EMBL" id="TQM67432.1"/>
    </source>
</evidence>
<protein>
    <submittedName>
        <fullName evidence="5">Ribosomal-protein-alanine N-acetyltransferase</fullName>
    </submittedName>
</protein>
<dbReference type="Proteomes" id="UP000316706">
    <property type="component" value="Unassembled WGS sequence"/>
</dbReference>
<dbReference type="Gene3D" id="3.40.630.30">
    <property type="match status" value="1"/>
</dbReference>
<evidence type="ECO:0000256" key="1">
    <source>
        <dbReference type="ARBA" id="ARBA00022679"/>
    </source>
</evidence>
<dbReference type="PANTHER" id="PTHR43792:SF8">
    <property type="entry name" value="[RIBOSOMAL PROTEIN US5]-ALANINE N-ACETYLTRANSFERASE"/>
    <property type="match status" value="1"/>
</dbReference>
<comment type="caution">
    <text evidence="5">The sequence shown here is derived from an EMBL/GenBank/DDBJ whole genome shotgun (WGS) entry which is preliminary data.</text>
</comment>
<gene>
    <name evidence="5" type="ORF">FHX41_1046</name>
</gene>
<sequence>MSATLKAGERVVVRRVSADDEARFVELACMSTGLHRPWVNLPVSVAEFKEYLARFDQVSAVGMVVCLRDGGDLAGVVNINGIVRGSYQRGVLGYAAFLPHAGRGYLTEGVGLAVRYAFEELALHRVEADIQPGNTASIRLVRRLGFRKEGFSPGFIRINGVWRDHERWALTDDG</sequence>
<dbReference type="InterPro" id="IPR016181">
    <property type="entry name" value="Acyl_CoA_acyltransferase"/>
</dbReference>
<dbReference type="InterPro" id="IPR051531">
    <property type="entry name" value="N-acetyltransferase"/>
</dbReference>
<name>A0A543IA20_9ACTN</name>
<evidence type="ECO:0000256" key="3">
    <source>
        <dbReference type="ARBA" id="ARBA00038502"/>
    </source>
</evidence>
<keyword evidence="1 5" id="KW-0808">Transferase</keyword>
<feature type="domain" description="N-acetyltransferase" evidence="4">
    <location>
        <begin position="11"/>
        <end position="173"/>
    </location>
</feature>
<dbReference type="InterPro" id="IPR000182">
    <property type="entry name" value="GNAT_dom"/>
</dbReference>
<organism evidence="5 6">
    <name type="scientific">Actinomadura hallensis</name>
    <dbReference type="NCBI Taxonomy" id="337895"/>
    <lineage>
        <taxon>Bacteria</taxon>
        <taxon>Bacillati</taxon>
        <taxon>Actinomycetota</taxon>
        <taxon>Actinomycetes</taxon>
        <taxon>Streptosporangiales</taxon>
        <taxon>Thermomonosporaceae</taxon>
        <taxon>Actinomadura</taxon>
    </lineage>
</organism>
<comment type="similarity">
    <text evidence="3">Belongs to the acetyltransferase family. RimJ subfamily.</text>
</comment>
<dbReference type="EMBL" id="VFPO01000001">
    <property type="protein sequence ID" value="TQM67432.1"/>
    <property type="molecule type" value="Genomic_DNA"/>
</dbReference>
<keyword evidence="6" id="KW-1185">Reference proteome</keyword>
<reference evidence="5 6" key="1">
    <citation type="submission" date="2019-06" db="EMBL/GenBank/DDBJ databases">
        <title>Sequencing the genomes of 1000 actinobacteria strains.</title>
        <authorList>
            <person name="Klenk H.-P."/>
        </authorList>
    </citation>
    <scope>NUCLEOTIDE SEQUENCE [LARGE SCALE GENOMIC DNA]</scope>
    <source>
        <strain evidence="5 6">DSM 45043</strain>
    </source>
</reference>
<dbReference type="AlphaFoldDB" id="A0A543IA20"/>
<proteinExistence type="inferred from homology"/>
<evidence type="ECO:0000256" key="2">
    <source>
        <dbReference type="ARBA" id="ARBA00023315"/>
    </source>
</evidence>
<accession>A0A543IA20</accession>
<keyword evidence="2" id="KW-0012">Acyltransferase</keyword>